<evidence type="ECO:0000256" key="6">
    <source>
        <dbReference type="SAM" id="Phobius"/>
    </source>
</evidence>
<keyword evidence="4 6" id="KW-1133">Transmembrane helix</keyword>
<dbReference type="Gene3D" id="1.20.1070.10">
    <property type="entry name" value="Rhodopsin 7-helix transmembrane proteins"/>
    <property type="match status" value="1"/>
</dbReference>
<gene>
    <name evidence="8" type="ORF">BOKJ2_LOCUS3231</name>
</gene>
<dbReference type="OrthoDB" id="9894375at2759"/>
<dbReference type="SUPFAM" id="SSF81321">
    <property type="entry name" value="Family A G protein-coupled receptor-like"/>
    <property type="match status" value="1"/>
</dbReference>
<dbReference type="InterPro" id="IPR000276">
    <property type="entry name" value="GPCR_Rhodpsn"/>
</dbReference>
<name>A0A811K586_9BILA</name>
<dbReference type="CDD" id="cd00637">
    <property type="entry name" value="7tm_classA_rhodopsin-like"/>
    <property type="match status" value="1"/>
</dbReference>
<feature type="transmembrane region" description="Helical" evidence="6">
    <location>
        <begin position="62"/>
        <end position="83"/>
    </location>
</feature>
<feature type="transmembrane region" description="Helical" evidence="6">
    <location>
        <begin position="109"/>
        <end position="130"/>
    </location>
</feature>
<evidence type="ECO:0000256" key="2">
    <source>
        <dbReference type="ARBA" id="ARBA00022475"/>
    </source>
</evidence>
<evidence type="ECO:0000256" key="5">
    <source>
        <dbReference type="ARBA" id="ARBA00023136"/>
    </source>
</evidence>
<evidence type="ECO:0000256" key="3">
    <source>
        <dbReference type="ARBA" id="ARBA00022692"/>
    </source>
</evidence>
<organism evidence="8 9">
    <name type="scientific">Bursaphelenchus okinawaensis</name>
    <dbReference type="NCBI Taxonomy" id="465554"/>
    <lineage>
        <taxon>Eukaryota</taxon>
        <taxon>Metazoa</taxon>
        <taxon>Ecdysozoa</taxon>
        <taxon>Nematoda</taxon>
        <taxon>Chromadorea</taxon>
        <taxon>Rhabditida</taxon>
        <taxon>Tylenchina</taxon>
        <taxon>Tylenchomorpha</taxon>
        <taxon>Aphelenchoidea</taxon>
        <taxon>Aphelenchoididae</taxon>
        <taxon>Bursaphelenchus</taxon>
    </lineage>
</organism>
<evidence type="ECO:0000259" key="7">
    <source>
        <dbReference type="PROSITE" id="PS50262"/>
    </source>
</evidence>
<dbReference type="EMBL" id="CAJFDH010000002">
    <property type="protein sequence ID" value="CAD5210512.1"/>
    <property type="molecule type" value="Genomic_DNA"/>
</dbReference>
<feature type="transmembrane region" description="Helical" evidence="6">
    <location>
        <begin position="142"/>
        <end position="163"/>
    </location>
</feature>
<evidence type="ECO:0000313" key="8">
    <source>
        <dbReference type="EMBL" id="CAD5210512.1"/>
    </source>
</evidence>
<dbReference type="AlphaFoldDB" id="A0A811K586"/>
<dbReference type="EMBL" id="CAJFCW020000002">
    <property type="protein sequence ID" value="CAG9091510.1"/>
    <property type="molecule type" value="Genomic_DNA"/>
</dbReference>
<dbReference type="Proteomes" id="UP000614601">
    <property type="component" value="Unassembled WGS sequence"/>
</dbReference>
<comment type="caution">
    <text evidence="8">The sequence shown here is derived from an EMBL/GenBank/DDBJ whole genome shotgun (WGS) entry which is preliminary data.</text>
</comment>
<dbReference type="GO" id="GO:0005886">
    <property type="term" value="C:plasma membrane"/>
    <property type="evidence" value="ECO:0007669"/>
    <property type="project" value="UniProtKB-SubCell"/>
</dbReference>
<feature type="transmembrane region" description="Helical" evidence="6">
    <location>
        <begin position="269"/>
        <end position="289"/>
    </location>
</feature>
<dbReference type="InterPro" id="IPR017452">
    <property type="entry name" value="GPCR_Rhodpsn_7TM"/>
</dbReference>
<reference evidence="8" key="1">
    <citation type="submission" date="2020-09" db="EMBL/GenBank/DDBJ databases">
        <authorList>
            <person name="Kikuchi T."/>
        </authorList>
    </citation>
    <scope>NUCLEOTIDE SEQUENCE</scope>
    <source>
        <strain evidence="8">SH1</strain>
    </source>
</reference>
<keyword evidence="2" id="KW-1003">Cell membrane</keyword>
<dbReference type="PANTHER" id="PTHR22750">
    <property type="entry name" value="G-PROTEIN COUPLED RECEPTOR"/>
    <property type="match status" value="1"/>
</dbReference>
<dbReference type="PROSITE" id="PS50262">
    <property type="entry name" value="G_PROTEIN_RECEP_F1_2"/>
    <property type="match status" value="1"/>
</dbReference>
<dbReference type="Proteomes" id="UP000783686">
    <property type="component" value="Unassembled WGS sequence"/>
</dbReference>
<feature type="transmembrane region" description="Helical" evidence="6">
    <location>
        <begin position="231"/>
        <end position="249"/>
    </location>
</feature>
<protein>
    <recommendedName>
        <fullName evidence="7">G-protein coupled receptors family 1 profile domain-containing protein</fullName>
    </recommendedName>
</protein>
<dbReference type="GO" id="GO:0004930">
    <property type="term" value="F:G protein-coupled receptor activity"/>
    <property type="evidence" value="ECO:0007669"/>
    <property type="project" value="InterPro"/>
</dbReference>
<feature type="domain" description="G-protein coupled receptors family 1 profile" evidence="7">
    <location>
        <begin position="42"/>
        <end position="294"/>
    </location>
</feature>
<accession>A0A811K586</accession>
<keyword evidence="5 6" id="KW-0472">Membrane</keyword>
<keyword evidence="9" id="KW-1185">Reference proteome</keyword>
<proteinExistence type="predicted"/>
<dbReference type="Pfam" id="PF00001">
    <property type="entry name" value="7tm_1"/>
    <property type="match status" value="1"/>
</dbReference>
<dbReference type="PRINTS" id="PR00237">
    <property type="entry name" value="GPCRRHODOPSN"/>
</dbReference>
<feature type="transmembrane region" description="Helical" evidence="6">
    <location>
        <begin position="183"/>
        <end position="210"/>
    </location>
</feature>
<sequence>MENTTMAESSVNGVDQLVEYRIQMYRIVIPVFLLISCFAVLANGIVIWALRGTKVRNATVTLILSLTVSDMWTSSIVACSLLYNSYLPTVQGTAVNPCFSLLLEMLRTGGLITGTLQLLLIAAHHYISIVRPHSNKKMLKNVALILCLAAWILPLTVLFALSLTFEDQGFYNCYNVRFYHSRVFRTSVSVLLLIIFLMIMYCYSKLLCILRTQSAKWRSKSAQNRMTRENKTLWTAILICSSFFVGWAPATIHFTITCNTCDLLREQRFRVLFLFSCIQLSFILGKSLLNPLIYSLRIPEVDAQIRDIFGGWSECLRQSIRWKHQALMQRSVSKKSAVHRLAPEERLLEHVSWNVDSSQVPVNTEQVLSRYDYVNPEPV</sequence>
<comment type="subcellular location">
    <subcellularLocation>
        <location evidence="1">Cell membrane</location>
        <topology evidence="1">Multi-pass membrane protein</topology>
    </subcellularLocation>
</comment>
<evidence type="ECO:0000256" key="4">
    <source>
        <dbReference type="ARBA" id="ARBA00022989"/>
    </source>
</evidence>
<evidence type="ECO:0000256" key="1">
    <source>
        <dbReference type="ARBA" id="ARBA00004651"/>
    </source>
</evidence>
<keyword evidence="3 6" id="KW-0812">Transmembrane</keyword>
<feature type="transmembrane region" description="Helical" evidence="6">
    <location>
        <begin position="27"/>
        <end position="50"/>
    </location>
</feature>
<evidence type="ECO:0000313" key="9">
    <source>
        <dbReference type="Proteomes" id="UP000614601"/>
    </source>
</evidence>